<evidence type="ECO:0000313" key="3">
    <source>
        <dbReference type="Proteomes" id="UP000076580"/>
    </source>
</evidence>
<keyword evidence="3" id="KW-1185">Reference proteome</keyword>
<protein>
    <recommendedName>
        <fullName evidence="1">Lipocalin-like domain-containing protein</fullName>
    </recommendedName>
</protein>
<dbReference type="EMBL" id="LAYC01000001">
    <property type="protein sequence ID" value="KYK62150.1"/>
    <property type="molecule type" value="Genomic_DNA"/>
</dbReference>
<dbReference type="InterPro" id="IPR024311">
    <property type="entry name" value="Lipocalin-like"/>
</dbReference>
<proteinExistence type="predicted"/>
<feature type="domain" description="Lipocalin-like" evidence="1">
    <location>
        <begin position="10"/>
        <end position="159"/>
    </location>
</feature>
<gene>
    <name evidence="2" type="ORF">DCS_03297</name>
</gene>
<organism evidence="2 3">
    <name type="scientific">Drechmeria coniospora</name>
    <name type="common">Nematophagous fungus</name>
    <name type="synonym">Meria coniospora</name>
    <dbReference type="NCBI Taxonomy" id="98403"/>
    <lineage>
        <taxon>Eukaryota</taxon>
        <taxon>Fungi</taxon>
        <taxon>Dikarya</taxon>
        <taxon>Ascomycota</taxon>
        <taxon>Pezizomycotina</taxon>
        <taxon>Sordariomycetes</taxon>
        <taxon>Hypocreomycetidae</taxon>
        <taxon>Hypocreales</taxon>
        <taxon>Ophiocordycipitaceae</taxon>
        <taxon>Drechmeria</taxon>
    </lineage>
</organism>
<evidence type="ECO:0000259" key="1">
    <source>
        <dbReference type="Pfam" id="PF13924"/>
    </source>
</evidence>
<accession>A0A151GYI2</accession>
<name>A0A151GYI2_DRECN</name>
<comment type="caution">
    <text evidence="2">The sequence shown here is derived from an EMBL/GenBank/DDBJ whole genome shotgun (WGS) entry which is preliminary data.</text>
</comment>
<dbReference type="Proteomes" id="UP000076580">
    <property type="component" value="Chromosome 01"/>
</dbReference>
<dbReference type="RefSeq" id="XP_040661502.1">
    <property type="nucleotide sequence ID" value="XM_040800619.1"/>
</dbReference>
<dbReference type="Pfam" id="PF13924">
    <property type="entry name" value="Lipocalin_5"/>
    <property type="match status" value="1"/>
</dbReference>
<evidence type="ECO:0000313" key="2">
    <source>
        <dbReference type="EMBL" id="KYK62150.1"/>
    </source>
</evidence>
<dbReference type="InParanoid" id="A0A151GYI2"/>
<dbReference type="GeneID" id="63715940"/>
<dbReference type="AlphaFoldDB" id="A0A151GYI2"/>
<sequence>MDESNSSLWGLWNLNSCHMSVHSGGAGGGNSSVTPFGEKPLGRISITREGYLSAMVTSVEGAAPRTGTEWPLATEADIVRSARPMVAYCGVCRTWKEGETMFLATKIELALDPNMIGTDRVRVAEVREEGGRTFLTLKPLQEFTTEDGTKGDLTICWEKVQLPR</sequence>
<reference evidence="2 3" key="1">
    <citation type="journal article" date="2016" name="Sci. Rep.">
        <title>Insights into Adaptations to a Near-Obligate Nematode Endoparasitic Lifestyle from the Finished Genome of Drechmeria coniospora.</title>
        <authorList>
            <person name="Zhang L."/>
            <person name="Zhou Z."/>
            <person name="Guo Q."/>
            <person name="Fokkens L."/>
            <person name="Miskei M."/>
            <person name="Pocsi I."/>
            <person name="Zhang W."/>
            <person name="Chen M."/>
            <person name="Wang L."/>
            <person name="Sun Y."/>
            <person name="Donzelli B.G."/>
            <person name="Gibson D.M."/>
            <person name="Nelson D.R."/>
            <person name="Luo J.G."/>
            <person name="Rep M."/>
            <person name="Liu H."/>
            <person name="Yang S."/>
            <person name="Wang J."/>
            <person name="Krasnoff S.B."/>
            <person name="Xu Y."/>
            <person name="Molnar I."/>
            <person name="Lin M."/>
        </authorList>
    </citation>
    <scope>NUCLEOTIDE SEQUENCE [LARGE SCALE GENOMIC DNA]</scope>
    <source>
        <strain evidence="2 3">ARSEF 6962</strain>
    </source>
</reference>